<evidence type="ECO:0000256" key="1">
    <source>
        <dbReference type="SAM" id="Phobius"/>
    </source>
</evidence>
<proteinExistence type="predicted"/>
<keyword evidence="3" id="KW-1185">Reference proteome</keyword>
<protein>
    <submittedName>
        <fullName evidence="2">Uncharacterized protein</fullName>
    </submittedName>
</protein>
<accession>A0A1I0QFE2</accession>
<evidence type="ECO:0000313" key="3">
    <source>
        <dbReference type="Proteomes" id="UP000183275"/>
    </source>
</evidence>
<feature type="transmembrane region" description="Helical" evidence="1">
    <location>
        <begin position="41"/>
        <end position="61"/>
    </location>
</feature>
<feature type="transmembrane region" description="Helical" evidence="1">
    <location>
        <begin position="20"/>
        <end position="35"/>
    </location>
</feature>
<dbReference type="STRING" id="1202768.SAMN05216285_3495"/>
<reference evidence="3" key="1">
    <citation type="submission" date="2016-10" db="EMBL/GenBank/DDBJ databases">
        <authorList>
            <person name="Varghese N."/>
        </authorList>
    </citation>
    <scope>NUCLEOTIDE SEQUENCE [LARGE SCALE GENOMIC DNA]</scope>
    <source>
        <strain evidence="3">CGMCC 1.12284</strain>
    </source>
</reference>
<gene>
    <name evidence="2" type="ORF">SAMN05216285_3495</name>
</gene>
<dbReference type="EMBL" id="FOIS01000004">
    <property type="protein sequence ID" value="SEW25770.1"/>
    <property type="molecule type" value="Genomic_DNA"/>
</dbReference>
<dbReference type="RefSeq" id="WP_049990694.1">
    <property type="nucleotide sequence ID" value="NZ_FOIS01000004.1"/>
</dbReference>
<keyword evidence="1" id="KW-0472">Membrane</keyword>
<organism evidence="2 3">
    <name type="scientific">Natrinema salifodinae</name>
    <dbReference type="NCBI Taxonomy" id="1202768"/>
    <lineage>
        <taxon>Archaea</taxon>
        <taxon>Methanobacteriati</taxon>
        <taxon>Methanobacteriota</taxon>
        <taxon>Stenosarchaea group</taxon>
        <taxon>Halobacteria</taxon>
        <taxon>Halobacteriales</taxon>
        <taxon>Natrialbaceae</taxon>
        <taxon>Natrinema</taxon>
    </lineage>
</organism>
<dbReference type="Proteomes" id="UP000183275">
    <property type="component" value="Unassembled WGS sequence"/>
</dbReference>
<evidence type="ECO:0000313" key="2">
    <source>
        <dbReference type="EMBL" id="SEW25770.1"/>
    </source>
</evidence>
<keyword evidence="1" id="KW-0812">Transmembrane</keyword>
<sequence length="134" mass="13499">MAATITSGRAADETPTRRRVAFAVALAAWAIWKLGTAETVVWGAVAVGFVGFSIATGPAAATSIGSRIGAWVRAIGETGRAATIVAFVFFVSAVLVSLHVSTTTGISFACGGVLGTIAVVAVETGRSHFVTASD</sequence>
<feature type="transmembrane region" description="Helical" evidence="1">
    <location>
        <begin position="106"/>
        <end position="125"/>
    </location>
</feature>
<feature type="transmembrane region" description="Helical" evidence="1">
    <location>
        <begin position="81"/>
        <end position="100"/>
    </location>
</feature>
<dbReference type="AlphaFoldDB" id="A0A1I0QFE2"/>
<name>A0A1I0QFE2_9EURY</name>
<keyword evidence="1" id="KW-1133">Transmembrane helix</keyword>
<dbReference type="eggNOG" id="arCOG13460">
    <property type="taxonomic scope" value="Archaea"/>
</dbReference>